<dbReference type="EMBL" id="LMYN01000083">
    <property type="protein sequence ID" value="KSA00561.1"/>
    <property type="molecule type" value="Genomic_DNA"/>
</dbReference>
<dbReference type="OrthoDB" id="6021743at2759"/>
<dbReference type="AlphaFoldDB" id="A0A0V1PWD1"/>
<feature type="domain" description="Transcription factor IIIC putative zinc-finger" evidence="2">
    <location>
        <begin position="685"/>
        <end position="749"/>
    </location>
</feature>
<dbReference type="InterPro" id="IPR024761">
    <property type="entry name" value="TFIIIC_delta_N"/>
</dbReference>
<dbReference type="InterPro" id="IPR036322">
    <property type="entry name" value="WD40_repeat_dom_sf"/>
</dbReference>
<gene>
    <name evidence="3" type="ORF">AC631_03702</name>
</gene>
<dbReference type="RefSeq" id="XP_015466663.1">
    <property type="nucleotide sequence ID" value="XM_015612531.1"/>
</dbReference>
<dbReference type="InterPro" id="IPR024764">
    <property type="entry name" value="TFIIIC_Znf"/>
</dbReference>
<name>A0A0V1PWD1_9ASCO</name>
<dbReference type="Pfam" id="PF12660">
    <property type="entry name" value="zf-TFIIIC"/>
    <property type="match status" value="1"/>
</dbReference>
<proteinExistence type="predicted"/>
<organism evidence="3 4">
    <name type="scientific">Debaryomyces fabryi</name>
    <dbReference type="NCBI Taxonomy" id="58627"/>
    <lineage>
        <taxon>Eukaryota</taxon>
        <taxon>Fungi</taxon>
        <taxon>Dikarya</taxon>
        <taxon>Ascomycota</taxon>
        <taxon>Saccharomycotina</taxon>
        <taxon>Pichiomycetes</taxon>
        <taxon>Debaryomycetaceae</taxon>
        <taxon>Debaryomyces</taxon>
    </lineage>
</organism>
<sequence length="754" mass="86730">MIKNIPIGRANVAGGITDPLQWSENLQLAINNGSQLTILDPKLPLIHQSITSSNYGDGSSSFTMLDPKKLFDISSILDSESIDSLNLRNLDNIIIESANENFSFGRITEPLITSHYWSPLSPTSKDCYLGVLFNTSELLILQRSNLRPSNYAVKINVFQELLSKLHLPEESFSGGEISMNYEQYLSLKVQSFRFNQITSNNEARLFLSLGLANNSISICELYTGLPVLLNINIGEAIFKHSWSPWYIKAEKYHSYLVVTTSTNSVILYELTFDLNSNSIDSSEPVCLQKSSRFLISQCDFHQVGNTMLLMITNTQKLKVFTIDTMKNIREANHDLSTSSLVTGTFDVTENESILDINIAFETGQFELVQFELKTGKLQPKVPHNSLTKFVSKNLHKYQLYNSKQHDVEESENNATTPFLSNVVEGNFINYCTRLNSNGLVSIIYRIYPKNVLNYTILSKFEFNIGFIPIRELYSQVEGNKLSCTSLSYLNQLWFNKYNEIPKFPKLISDNKQDEINTFNESIQSFKANNFIDIKDVMIDISNIEDFRKYLMINFIENATIKNLQYLFNFNTIVLKSLGILTSRFPDLDNLSEVSRHIDHEQKQIEKIIIKHLCKLIISFVNQNNPQITSKLDQFIVINYYLIMSETDTKFESKFPIDAEIKLSTRFFEESFRVSINDIIEDDTTDMVTSTTNHKWSRCKLTFLPILELKNKVDELKMFNYIIYEHMPEESWMANTLMETLDFCIYSGNKKYEIS</sequence>
<feature type="domain" description="Transcription factor IIIC 90kDa subunit N-terminal" evidence="1">
    <location>
        <begin position="22"/>
        <end position="468"/>
    </location>
</feature>
<evidence type="ECO:0000313" key="3">
    <source>
        <dbReference type="EMBL" id="KSA00561.1"/>
    </source>
</evidence>
<dbReference type="Proteomes" id="UP000054251">
    <property type="component" value="Unassembled WGS sequence"/>
</dbReference>
<keyword evidence="4" id="KW-1185">Reference proteome</keyword>
<accession>A0A0V1PWD1</accession>
<evidence type="ECO:0000259" key="2">
    <source>
        <dbReference type="Pfam" id="PF12660"/>
    </source>
</evidence>
<protein>
    <recommendedName>
        <fullName evidence="5">Transcription factor IIIC 90kDa subunit N-terminal domain-containing protein</fullName>
    </recommendedName>
</protein>
<dbReference type="SUPFAM" id="SSF50978">
    <property type="entry name" value="WD40 repeat-like"/>
    <property type="match status" value="1"/>
</dbReference>
<dbReference type="GeneID" id="26840711"/>
<evidence type="ECO:0008006" key="5">
    <source>
        <dbReference type="Google" id="ProtNLM"/>
    </source>
</evidence>
<dbReference type="Pfam" id="PF12657">
    <property type="entry name" value="TFIIIC_delta"/>
    <property type="match status" value="1"/>
</dbReference>
<comment type="caution">
    <text evidence="3">The sequence shown here is derived from an EMBL/GenBank/DDBJ whole genome shotgun (WGS) entry which is preliminary data.</text>
</comment>
<evidence type="ECO:0000259" key="1">
    <source>
        <dbReference type="Pfam" id="PF12657"/>
    </source>
</evidence>
<reference evidence="3 4" key="1">
    <citation type="submission" date="2015-11" db="EMBL/GenBank/DDBJ databases">
        <title>The genome of Debaryomyces fabryi.</title>
        <authorList>
            <person name="Tafer H."/>
            <person name="Lopandic K."/>
        </authorList>
    </citation>
    <scope>NUCLEOTIDE SEQUENCE [LARGE SCALE GENOMIC DNA]</scope>
    <source>
        <strain evidence="3 4">CBS 789</strain>
    </source>
</reference>
<evidence type="ECO:0000313" key="4">
    <source>
        <dbReference type="Proteomes" id="UP000054251"/>
    </source>
</evidence>